<reference evidence="9" key="1">
    <citation type="submission" date="2021-07" db="EMBL/GenBank/DDBJ databases">
        <title>Candidatus Kaistella beijingensis sp. nov. isolated from a municipal wastewater treatment plant is involved in sludge foaming.</title>
        <authorList>
            <person name="Song Y."/>
            <person name="Liu S.-J."/>
        </authorList>
    </citation>
    <scope>NUCLEOTIDE SEQUENCE</scope>
    <source>
        <strain evidence="9">DSM 43998</strain>
    </source>
</reference>
<feature type="transmembrane region" description="Helical" evidence="8">
    <location>
        <begin position="326"/>
        <end position="345"/>
    </location>
</feature>
<feature type="transmembrane region" description="Helical" evidence="8">
    <location>
        <begin position="164"/>
        <end position="188"/>
    </location>
</feature>
<evidence type="ECO:0000256" key="2">
    <source>
        <dbReference type="ARBA" id="ARBA00007935"/>
    </source>
</evidence>
<accession>A0ABX8SBK5</accession>
<keyword evidence="5 8" id="KW-0812">Transmembrane</keyword>
<evidence type="ECO:0000256" key="8">
    <source>
        <dbReference type="SAM" id="Phobius"/>
    </source>
</evidence>
<keyword evidence="7 8" id="KW-0472">Membrane</keyword>
<evidence type="ECO:0000256" key="4">
    <source>
        <dbReference type="ARBA" id="ARBA00022475"/>
    </source>
</evidence>
<feature type="transmembrane region" description="Helical" evidence="8">
    <location>
        <begin position="258"/>
        <end position="284"/>
    </location>
</feature>
<comment type="similarity">
    <text evidence="2">Belongs to the binding-protein-dependent transport system permease family. FecCD subfamily.</text>
</comment>
<dbReference type="InterPro" id="IPR037294">
    <property type="entry name" value="ABC_BtuC-like"/>
</dbReference>
<dbReference type="SUPFAM" id="SSF81345">
    <property type="entry name" value="ABC transporter involved in vitamin B12 uptake, BtuC"/>
    <property type="match status" value="1"/>
</dbReference>
<feature type="transmembrane region" description="Helical" evidence="8">
    <location>
        <begin position="84"/>
        <end position="102"/>
    </location>
</feature>
<keyword evidence="10" id="KW-1185">Reference proteome</keyword>
<dbReference type="EMBL" id="CP079105">
    <property type="protein sequence ID" value="QXQ13830.1"/>
    <property type="molecule type" value="Genomic_DNA"/>
</dbReference>
<protein>
    <submittedName>
        <fullName evidence="9">Iron chelate uptake ABC transporter family permease subunit</fullName>
    </submittedName>
</protein>
<evidence type="ECO:0000256" key="1">
    <source>
        <dbReference type="ARBA" id="ARBA00004651"/>
    </source>
</evidence>
<keyword evidence="4" id="KW-1003">Cell membrane</keyword>
<evidence type="ECO:0000256" key="7">
    <source>
        <dbReference type="ARBA" id="ARBA00023136"/>
    </source>
</evidence>
<evidence type="ECO:0000313" key="10">
    <source>
        <dbReference type="Proteomes" id="UP000887023"/>
    </source>
</evidence>
<feature type="transmembrane region" description="Helical" evidence="8">
    <location>
        <begin position="291"/>
        <end position="311"/>
    </location>
</feature>
<keyword evidence="3" id="KW-0813">Transport</keyword>
<dbReference type="Proteomes" id="UP000887023">
    <property type="component" value="Chromosome"/>
</dbReference>
<feature type="transmembrane region" description="Helical" evidence="8">
    <location>
        <begin position="209"/>
        <end position="231"/>
    </location>
</feature>
<organism evidence="9 10">
    <name type="scientific">Skermania pinensis</name>
    <dbReference type="NCBI Taxonomy" id="39122"/>
    <lineage>
        <taxon>Bacteria</taxon>
        <taxon>Bacillati</taxon>
        <taxon>Actinomycetota</taxon>
        <taxon>Actinomycetes</taxon>
        <taxon>Mycobacteriales</taxon>
        <taxon>Gordoniaceae</taxon>
        <taxon>Skermania</taxon>
    </lineage>
</organism>
<evidence type="ECO:0000256" key="6">
    <source>
        <dbReference type="ARBA" id="ARBA00022989"/>
    </source>
</evidence>
<dbReference type="Gene3D" id="1.10.3470.10">
    <property type="entry name" value="ABC transporter involved in vitamin B12 uptake, BtuC"/>
    <property type="match status" value="1"/>
</dbReference>
<proteinExistence type="inferred from homology"/>
<comment type="subcellular location">
    <subcellularLocation>
        <location evidence="1">Cell membrane</location>
        <topology evidence="1">Multi-pass membrane protein</topology>
    </subcellularLocation>
</comment>
<dbReference type="InterPro" id="IPR000522">
    <property type="entry name" value="ABC_transptr_permease_BtuC"/>
</dbReference>
<name>A0ABX8SBK5_9ACTN</name>
<dbReference type="Pfam" id="PF01032">
    <property type="entry name" value="FecCD"/>
    <property type="match status" value="1"/>
</dbReference>
<gene>
    <name evidence="9" type="ORF">KV203_18980</name>
</gene>
<evidence type="ECO:0000256" key="3">
    <source>
        <dbReference type="ARBA" id="ARBA00022448"/>
    </source>
</evidence>
<feature type="transmembrane region" description="Helical" evidence="8">
    <location>
        <begin position="114"/>
        <end position="133"/>
    </location>
</feature>
<dbReference type="PANTHER" id="PTHR30472">
    <property type="entry name" value="FERRIC ENTEROBACTIN TRANSPORT SYSTEM PERMEASE PROTEIN"/>
    <property type="match status" value="1"/>
</dbReference>
<dbReference type="CDD" id="cd06550">
    <property type="entry name" value="TM_ABC_iron-siderophores_like"/>
    <property type="match status" value="1"/>
</dbReference>
<evidence type="ECO:0000256" key="5">
    <source>
        <dbReference type="ARBA" id="ARBA00022692"/>
    </source>
</evidence>
<evidence type="ECO:0000313" key="9">
    <source>
        <dbReference type="EMBL" id="QXQ13830.1"/>
    </source>
</evidence>
<dbReference type="RefSeq" id="WP_066475188.1">
    <property type="nucleotide sequence ID" value="NZ_CBCRUZ010000032.1"/>
</dbReference>
<keyword evidence="6 8" id="KW-1133">Transmembrane helix</keyword>
<feature type="transmembrane region" description="Helical" evidence="8">
    <location>
        <begin position="140"/>
        <end position="158"/>
    </location>
</feature>
<dbReference type="PANTHER" id="PTHR30472:SF24">
    <property type="entry name" value="FERRIC ENTEROBACTIN TRANSPORT SYSTEM PERMEASE PROTEIN FEPG"/>
    <property type="match status" value="1"/>
</dbReference>
<sequence length="350" mass="35706">MNAGNIDFGRRVAVVALPVAGPVRIGLRPVAVGAVLVIAALAVSILALSTGDYLVPPQEVIQALLGRGPRVTNTVVVQWRLPRVVLGLVVGAALGMAGAIVQSLTRNPLGSPDVIGFDVGAYTGVLVTITWFGSDYYRTAAGALIGGLLTALVVYLFATRYGFQGFRLIVSGIAIAAMLASVNQWLIIKSDLHTAMSAAIWQTGSLNGADWAAVLPAGITLLLLGAVVVALGSRLTLLDLGDDAASALGLQVSRVQSAYLVIGVAFTALATAVAGPVSFVALAAPQLARRLAGSAGVAMGTSAAMGAFLVVGCDWLGQRLFAPNPLPVGVVTVSVGGAYFAWLLARQGRS</sequence>
<feature type="transmembrane region" description="Helical" evidence="8">
    <location>
        <begin position="30"/>
        <end position="48"/>
    </location>
</feature>